<dbReference type="KEGG" id="xbc:ELE36_11015"/>
<name>A0A411HJY4_9GAMM</name>
<dbReference type="Proteomes" id="UP000291562">
    <property type="component" value="Chromosome"/>
</dbReference>
<dbReference type="Gene3D" id="3.20.20.80">
    <property type="entry name" value="Glycosidases"/>
    <property type="match status" value="1"/>
</dbReference>
<dbReference type="AlphaFoldDB" id="A0A411HJY4"/>
<organism evidence="3 4">
    <name type="scientific">Pseudolysobacter antarcticus</name>
    <dbReference type="NCBI Taxonomy" id="2511995"/>
    <lineage>
        <taxon>Bacteria</taxon>
        <taxon>Pseudomonadati</taxon>
        <taxon>Pseudomonadota</taxon>
        <taxon>Gammaproteobacteria</taxon>
        <taxon>Lysobacterales</taxon>
        <taxon>Rhodanobacteraceae</taxon>
        <taxon>Pseudolysobacter</taxon>
    </lineage>
</organism>
<feature type="signal peptide" evidence="2">
    <location>
        <begin position="1"/>
        <end position="23"/>
    </location>
</feature>
<dbReference type="SUPFAM" id="SSF51445">
    <property type="entry name" value="(Trans)glycosidases"/>
    <property type="match status" value="1"/>
</dbReference>
<evidence type="ECO:0000256" key="1">
    <source>
        <dbReference type="SAM" id="MobiDB-lite"/>
    </source>
</evidence>
<dbReference type="InterPro" id="IPR051923">
    <property type="entry name" value="Glycosyl_Hydrolase_39"/>
</dbReference>
<feature type="region of interest" description="Disordered" evidence="1">
    <location>
        <begin position="269"/>
        <end position="289"/>
    </location>
</feature>
<dbReference type="EMBL" id="CP035704">
    <property type="protein sequence ID" value="QBB70842.1"/>
    <property type="molecule type" value="Genomic_DNA"/>
</dbReference>
<reference evidence="3 4" key="1">
    <citation type="submission" date="2019-01" db="EMBL/GenBank/DDBJ databases">
        <title>Pseudolysobacter antarctica gen. nov., sp. nov., isolated from Fildes Peninsula, Antarctica.</title>
        <authorList>
            <person name="Wei Z."/>
            <person name="Peng F."/>
        </authorList>
    </citation>
    <scope>NUCLEOTIDE SEQUENCE [LARGE SCALE GENOMIC DNA]</scope>
    <source>
        <strain evidence="3 4">AQ6-296</strain>
    </source>
</reference>
<evidence type="ECO:0000313" key="3">
    <source>
        <dbReference type="EMBL" id="QBB70842.1"/>
    </source>
</evidence>
<evidence type="ECO:0000256" key="2">
    <source>
        <dbReference type="SAM" id="SignalP"/>
    </source>
</evidence>
<dbReference type="InterPro" id="IPR017853">
    <property type="entry name" value="GH"/>
</dbReference>
<evidence type="ECO:0000313" key="4">
    <source>
        <dbReference type="Proteomes" id="UP000291562"/>
    </source>
</evidence>
<dbReference type="OrthoDB" id="9802522at2"/>
<keyword evidence="4" id="KW-1185">Reference proteome</keyword>
<gene>
    <name evidence="3" type="ORF">ELE36_11015</name>
</gene>
<feature type="chain" id="PRO_5019059168" description="Glycoside hydrolase family 5 domain-containing protein" evidence="2">
    <location>
        <begin position="24"/>
        <end position="597"/>
    </location>
</feature>
<accession>A0A411HJY4</accession>
<dbReference type="RefSeq" id="WP_129833265.1">
    <property type="nucleotide sequence ID" value="NZ_CP035704.1"/>
</dbReference>
<dbReference type="GO" id="GO:0004553">
    <property type="term" value="F:hydrolase activity, hydrolyzing O-glycosyl compounds"/>
    <property type="evidence" value="ECO:0007669"/>
    <property type="project" value="TreeGrafter"/>
</dbReference>
<proteinExistence type="predicted"/>
<dbReference type="PANTHER" id="PTHR12631">
    <property type="entry name" value="ALPHA-L-IDURONIDASE"/>
    <property type="match status" value="1"/>
</dbReference>
<dbReference type="PANTHER" id="PTHR12631:SF11">
    <property type="entry name" value="GLYCOSIDE HYDROLASE FAMILY 5 DOMAIN-CONTAINING PROTEIN"/>
    <property type="match status" value="1"/>
</dbReference>
<sequence>MRPGVIAGLAIALFNLAPRAASAQVTPISYSADTQVPVYSGLFAYGSNMGYFGWSDNDNQVGDILLGNPVQSQPGVGAHTLRGALYDDFIQTYGINIRVPQFTHFQSLGARDNTIFVNASYHVSGTRRDPNHYGGCADQSWMHANMYLPIWIDDAAHPGFKKVNPQNYLADYMFQVVSTYKNFVKFYEVWNEPDFTPNYNASQNTASAQYWGTVNPLPCDLSNLKAPISHVNRLHRIIYEVVKTVDPTAYVATGGLGYPSFVQAMLRNTDNPGANQQNPGEGDGSEGSVSSRYPLGGGAYFDVLSYHSYPQYSLRRYGGSAAACTANEVYIASTGFCALANSDTATANYIALKQAFVDVLAAGGYDGTSKPRKIFIVTENNVPRVMPQNVSGSTLAPAGDQYGAADYARNYIIKALVNSQKNGISQYHIYASSDEVQENGTDCNGNLVGTDNTKVQGLYKDLGCITPYNQTPTVQYYAYKTTANLLFGYRYDAARTSALNLPATADGAVFSDQIGQVVYVLWARAVQHANENPTAVNYAFNSSIASGSLQKRAWDFSQSAATTTTPANAVALGGAPIFLAASFQPAITDVIFRNGFQ</sequence>
<feature type="compositionally biased region" description="Polar residues" evidence="1">
    <location>
        <begin position="269"/>
        <end position="279"/>
    </location>
</feature>
<keyword evidence="2" id="KW-0732">Signal</keyword>
<protein>
    <recommendedName>
        <fullName evidence="5">Glycoside hydrolase family 5 domain-containing protein</fullName>
    </recommendedName>
</protein>
<evidence type="ECO:0008006" key="5">
    <source>
        <dbReference type="Google" id="ProtNLM"/>
    </source>
</evidence>